<dbReference type="InterPro" id="IPR002347">
    <property type="entry name" value="SDR_fam"/>
</dbReference>
<dbReference type="Pfam" id="PF00106">
    <property type="entry name" value="adh_short"/>
    <property type="match status" value="1"/>
</dbReference>
<dbReference type="Gene3D" id="3.40.50.720">
    <property type="entry name" value="NAD(P)-binding Rossmann-like Domain"/>
    <property type="match status" value="1"/>
</dbReference>
<evidence type="ECO:0000313" key="2">
    <source>
        <dbReference type="Proteomes" id="UP001500443"/>
    </source>
</evidence>
<protein>
    <submittedName>
        <fullName evidence="1">Uncharacterized protein</fullName>
    </submittedName>
</protein>
<dbReference type="EMBL" id="BAAAPF010000027">
    <property type="protein sequence ID" value="GAA2115283.1"/>
    <property type="molecule type" value="Genomic_DNA"/>
</dbReference>
<dbReference type="PANTHER" id="PTHR43976:SF9">
    <property type="entry name" value="OXIDOREDUCTASE"/>
    <property type="match status" value="1"/>
</dbReference>
<name>A0ABP5JB26_9ACTN</name>
<dbReference type="InterPro" id="IPR051911">
    <property type="entry name" value="SDR_oxidoreductase"/>
</dbReference>
<organism evidence="1 2">
    <name type="scientific">Streptomyces synnematoformans</name>
    <dbReference type="NCBI Taxonomy" id="415721"/>
    <lineage>
        <taxon>Bacteria</taxon>
        <taxon>Bacillati</taxon>
        <taxon>Actinomycetota</taxon>
        <taxon>Actinomycetes</taxon>
        <taxon>Kitasatosporales</taxon>
        <taxon>Streptomycetaceae</taxon>
        <taxon>Streptomyces</taxon>
    </lineage>
</organism>
<dbReference type="PANTHER" id="PTHR43976">
    <property type="entry name" value="SHORT CHAIN DEHYDROGENASE"/>
    <property type="match status" value="1"/>
</dbReference>
<reference evidence="2" key="1">
    <citation type="journal article" date="2019" name="Int. J. Syst. Evol. Microbiol.">
        <title>The Global Catalogue of Microorganisms (GCM) 10K type strain sequencing project: providing services to taxonomists for standard genome sequencing and annotation.</title>
        <authorList>
            <consortium name="The Broad Institute Genomics Platform"/>
            <consortium name="The Broad Institute Genome Sequencing Center for Infectious Disease"/>
            <person name="Wu L."/>
            <person name="Ma J."/>
        </authorList>
    </citation>
    <scope>NUCLEOTIDE SEQUENCE [LARGE SCALE GENOMIC DNA]</scope>
    <source>
        <strain evidence="2">JCM 15481</strain>
    </source>
</reference>
<comment type="caution">
    <text evidence="1">The sequence shown here is derived from an EMBL/GenBank/DDBJ whole genome shotgun (WGS) entry which is preliminary data.</text>
</comment>
<sequence length="267" mass="29426">MFASMRDTRGANAAAARRLRGAAAKQDLDVHVVDIDVRDDDSVDRGVDRVLRRAGRIDVLVNNAGVFYPAILETQTVEDVRAVFETNVFGHLRVNRAVLPAMRARGEGLVVQTTTSLGRFVFPFMGAYVGTKWAMEAMAEASRYELRRLGVDVVIVEPGAYNTDFVDPNGVRYYDRYLRGLDRGNARRRAAYGDLARRAEEHLVEEPGLPDPQEVANAIAGLVRTPSAERPVRLPVAGAADFLGEVHTVHAEFQRTVMESAGYGDLL</sequence>
<dbReference type="RefSeq" id="WP_344289030.1">
    <property type="nucleotide sequence ID" value="NZ_BAAAPF010000027.1"/>
</dbReference>
<dbReference type="PRINTS" id="PR00081">
    <property type="entry name" value="GDHRDH"/>
</dbReference>
<dbReference type="Proteomes" id="UP001500443">
    <property type="component" value="Unassembled WGS sequence"/>
</dbReference>
<evidence type="ECO:0000313" key="1">
    <source>
        <dbReference type="EMBL" id="GAA2115283.1"/>
    </source>
</evidence>
<accession>A0ABP5JB26</accession>
<keyword evidence="2" id="KW-1185">Reference proteome</keyword>
<gene>
    <name evidence="1" type="ORF">GCM10009802_15170</name>
</gene>
<dbReference type="InterPro" id="IPR036291">
    <property type="entry name" value="NAD(P)-bd_dom_sf"/>
</dbReference>
<dbReference type="SUPFAM" id="SSF51735">
    <property type="entry name" value="NAD(P)-binding Rossmann-fold domains"/>
    <property type="match status" value="1"/>
</dbReference>
<proteinExistence type="predicted"/>